<accession>A0ACB8UYG5</accession>
<reference evidence="1" key="1">
    <citation type="journal article" date="2022" name="bioRxiv">
        <title>Population genetic analysis of Ophidiomyces ophidiicola, the causative agent of snake fungal disease, indicates recent introductions to the USA.</title>
        <authorList>
            <person name="Ladner J.T."/>
            <person name="Palmer J.M."/>
            <person name="Ettinger C.L."/>
            <person name="Stajich J.E."/>
            <person name="Farrell T.M."/>
            <person name="Glorioso B.M."/>
            <person name="Lawson B."/>
            <person name="Price S.J."/>
            <person name="Stengle A.G."/>
            <person name="Grear D.A."/>
            <person name="Lorch J.M."/>
        </authorList>
    </citation>
    <scope>NUCLEOTIDE SEQUENCE</scope>
    <source>
        <strain evidence="1">NWHC 24266-5</strain>
    </source>
</reference>
<name>A0ACB8UYG5_9EURO</name>
<gene>
    <name evidence="1" type="ORF">LOY88_002589</name>
</gene>
<sequence>MTYNMEIRLLDMGPRHRVADRSKADCSDNIAGSNSMLITPSIICDKPLPLPSICDGHISFLKVSALLEELDSLLNWVPDPYVTCPPPYDDALGDLPPEYIVEDAPLARKDPPRCAFLPSPDHEAKGALSKPANRLIDWNDSSRFKGCAGKKGKKAKANNKKSGGNSGGGGGNNDPPPNENDAADEGGADAGAGAGGDGGDGGNGGDGAGGGDGDGGEDEFWNVSSSKKKKSEKKKQEEEEEEERKRKEAEEEEERKKKEEEEQKAKQEELFNQTNNNLSWADDAEQDDSWFTPTTKKKKGKKGKASDPAPAAAENTQSNSFQDISLDDVPQIDLSFDKPSGDSFEFGTWGKNWKSGFRSGEHDGDSADKGEDSKTKEPESTNPWSTTGKTGKKSTNIFDLDFGTMGNEADESAINGDPVGGGNDGADEFSWTTSVGKKGKKKKKGASDPEPSFDDNKVDVKDSNDLGDAPVIVDPVPQDNEPKEWGGWNVTKSKKKKNNAPELPEPEPEPPVAAEPDPPVEDTWSITPGKKGKKKKQISIVEEIPVVEVPVETIEEVKAETNADAAADDEFLEWATTSKKSKKKKGKNAVEEAPAPPPPLPEVSKKDVDPEPTDDFTWETPSSKKDKKKKGKNAPVVEEPPPPPPEPEKAPETAPVDDLDVWGTAVGKKGKKKKGKNVVEPTPVVSDPVPDPPPEPKPEPPAPADDLWSWDNVGSNKKNKGKKEKTTEEVKEPDPVPEPEPEAPAAEDFSFWETGTKKKKGKKGKTTEEVKEPDPAPEPEPEASAAEDFSFWETGTKKKKGKKGKADPEPAPEPVADPEPESVPVLEAEPLVDECAVSGKTKKGKKGKEVVEEPLATKDIDQTPAPEPEPEPDVANAFSWATSTTKKKKGKKGKEESIPNPPAPREPSPVPEPAPEPEAEPVEEWSAWGDVSGKKKKGKKGKEPVEEAPSELKEIVPEPKPEPPKADPLDDFFGASVSTKKGKKKKGKDLVEEPLPEPVVSLEETEPPPADDWAEFPISKKKKGKKGASDPTPPVIDDIPAPPPAENDVDLKSSSKKDKRKAGKGATKEENLEGDAAGDGFGDVGFGDPLLKLDSTPEVPKEESAWNDVGVSSKKKKGKKGVLSSDKKSVSDDLEKDPPEDTGKTEAIDLLDDIEPSKSTKPDSSAADPWTFFGASKKTKTKATKTKGPDGEFPVETSPPLEEPTLSTWAQDWGLSSKEKAKDRASKNQGIRVDDVTDSVETGLVPKPADGSPWDIWGISKTAKKKKGKDESELPPPAPTPPTQGINPVPPIPNFDDAVDITWNSFSGSGSRGLKQGSLSRMTTSASKTSKFEKLSKTKTRGLEVVDITDEPGTEPVIETKSTDAAPVPISIWGGYTSTSKSKSSKSKKEEPAPYPEPEPEPVPEPVPDEPAVVVDEEPPPADAKTSKKSKRKAKAANETNAKAVVDTVDDVSGESPDKASAGPADDKAAPAPKATTSSSSARVGAKASVAERIRILEQNRKQQKEAAAAKEKEKEKAKAKDLPPPDPAPAPAPPADEPVEPPAQEPPEPAASEKEALPSKQSKKEKRKSKKHAPVPEPVIDDAPGPQESAPGSFPNLDDDLIDVSTPSPDPPTLKASSSSAKKMKKNKKSSALKKSAEPEMASPPPSPIEPDEAEGGDADPSTPAPKAVKKERARVERTAGATWGFWGATPRKSPKKEMKAAGDDEAALKKEKERPTTLKRSKSAATRREKPDGGDRSPDKLSISEKEKDRRPPLSRQNKGLSFSNFMLGGAAPTRTRSIKRTNGASRPASRRQSVDIDDSGAPPTPPEESPEISSKAAKVMGISDSKPSRRSSKIKKKAAAPDPYPIDDEDIVMVNSPEVADPPAPKEPRDSRKRKSKRESRAKATELADDIVMVEPGSSGHGPEVVSGPDDIAFVEPPSKERPPLRRSTTMPKKPEGGLFGIFGSFRRPAGRSTEPRERGKSRSYYDEDTRRQTDTEREDARRLRREEKKRRAPKPDTNGEEAEADGAPAAGPNTDAEEIEARKAERRARRAAQHVAEQEAREAEERRARRKENERREAREKRAREEEEREERRRQEKKARRRAAQEEPPNNEEEPPADEPRTSHRRSRHRAAEADMNGEPPPDPRAHRRRSYVGEKQRDYPDDYAAETRHRRHRRPDDEASKSRRHKSRDEHQSSRKSRSSRPPADLPYPVMINGGKDKTSSWIHSQYTDPPEVPPIMPTVVDLPAQRGDANNHSLSSDEEARRAIHHRSRNQAKYDDADRERRRRHRESRRVAEKEVRSSEGSGDRYLDHRYEPDGRYAYGNGSSKRTSWFKKITGF</sequence>
<proteinExistence type="predicted"/>
<evidence type="ECO:0000313" key="1">
    <source>
        <dbReference type="EMBL" id="KAI2388393.1"/>
    </source>
</evidence>
<organism evidence="1">
    <name type="scientific">Ophidiomyces ophidiicola</name>
    <dbReference type="NCBI Taxonomy" id="1387563"/>
    <lineage>
        <taxon>Eukaryota</taxon>
        <taxon>Fungi</taxon>
        <taxon>Dikarya</taxon>
        <taxon>Ascomycota</taxon>
        <taxon>Pezizomycotina</taxon>
        <taxon>Eurotiomycetes</taxon>
        <taxon>Eurotiomycetidae</taxon>
        <taxon>Onygenales</taxon>
        <taxon>Onygenaceae</taxon>
        <taxon>Ophidiomyces</taxon>
    </lineage>
</organism>
<dbReference type="EMBL" id="JALBCA010000031">
    <property type="protein sequence ID" value="KAI2388393.1"/>
    <property type="molecule type" value="Genomic_DNA"/>
</dbReference>
<protein>
    <submittedName>
        <fullName evidence="1">Uncharacterized protein</fullName>
    </submittedName>
</protein>
<comment type="caution">
    <text evidence="1">The sequence shown here is derived from an EMBL/GenBank/DDBJ whole genome shotgun (WGS) entry which is preliminary data.</text>
</comment>